<evidence type="ECO:0000256" key="1">
    <source>
        <dbReference type="SAM" id="MobiDB-lite"/>
    </source>
</evidence>
<comment type="caution">
    <text evidence="3">The sequence shown here is derived from an EMBL/GenBank/DDBJ whole genome shotgun (WGS) entry which is preliminary data.</text>
</comment>
<dbReference type="OrthoDB" id="6510610at2759"/>
<sequence>MKATIEDGVLYSPYPKVDIPSCSIYAAMSKFLTKQPDQLAVVDQTTQLTRGEFLSRMKRFAAGFQAHGVGLGDCVCVHVENSVENLVALFSLTFTGASVLLSNPVLNERELLFQVQHSNATHILTTARNAAKVLAVQEKANVKKLFVVGDDVAGFTSVSGFVDMNEEDFKDVPIEDPKNCLPPPCSTPLAPRGTPRE</sequence>
<evidence type="ECO:0000313" key="4">
    <source>
        <dbReference type="Proteomes" id="UP000821853"/>
    </source>
</evidence>
<keyword evidence="4" id="KW-1185">Reference proteome</keyword>
<dbReference type="PANTHER" id="PTHR43767">
    <property type="entry name" value="LONG-CHAIN-FATTY-ACID--COA LIGASE"/>
    <property type="match status" value="1"/>
</dbReference>
<dbReference type="Proteomes" id="UP000821853">
    <property type="component" value="Chromosome 9"/>
</dbReference>
<dbReference type="Gene3D" id="3.40.50.12780">
    <property type="entry name" value="N-terminal domain of ligase-like"/>
    <property type="match status" value="1"/>
</dbReference>
<dbReference type="InterPro" id="IPR000873">
    <property type="entry name" value="AMP-dep_synth/lig_dom"/>
</dbReference>
<dbReference type="PANTHER" id="PTHR43767:SF1">
    <property type="entry name" value="NONRIBOSOMAL PEPTIDE SYNTHASE PES1 (EUROFUNG)-RELATED"/>
    <property type="match status" value="1"/>
</dbReference>
<dbReference type="Pfam" id="PF00501">
    <property type="entry name" value="AMP-binding"/>
    <property type="match status" value="1"/>
</dbReference>
<dbReference type="OMA" id="RSEASNC"/>
<feature type="domain" description="AMP-dependent synthetase/ligase" evidence="2">
    <location>
        <begin position="32"/>
        <end position="152"/>
    </location>
</feature>
<name>A0A9J6H6J7_HAELO</name>
<accession>A0A9J6H6J7</accession>
<evidence type="ECO:0000313" key="3">
    <source>
        <dbReference type="EMBL" id="KAH9382463.1"/>
    </source>
</evidence>
<dbReference type="InterPro" id="IPR042099">
    <property type="entry name" value="ANL_N_sf"/>
</dbReference>
<dbReference type="AlphaFoldDB" id="A0A9J6H6J7"/>
<protein>
    <recommendedName>
        <fullName evidence="2">AMP-dependent synthetase/ligase domain-containing protein</fullName>
    </recommendedName>
</protein>
<gene>
    <name evidence="3" type="ORF">HPB48_023060</name>
</gene>
<reference evidence="3 4" key="1">
    <citation type="journal article" date="2020" name="Cell">
        <title>Large-Scale Comparative Analyses of Tick Genomes Elucidate Their Genetic Diversity and Vector Capacities.</title>
        <authorList>
            <consortium name="Tick Genome and Microbiome Consortium (TIGMIC)"/>
            <person name="Jia N."/>
            <person name="Wang J."/>
            <person name="Shi W."/>
            <person name="Du L."/>
            <person name="Sun Y."/>
            <person name="Zhan W."/>
            <person name="Jiang J.F."/>
            <person name="Wang Q."/>
            <person name="Zhang B."/>
            <person name="Ji P."/>
            <person name="Bell-Sakyi L."/>
            <person name="Cui X.M."/>
            <person name="Yuan T.T."/>
            <person name="Jiang B.G."/>
            <person name="Yang W.F."/>
            <person name="Lam T.T."/>
            <person name="Chang Q.C."/>
            <person name="Ding S.J."/>
            <person name="Wang X.J."/>
            <person name="Zhu J.G."/>
            <person name="Ruan X.D."/>
            <person name="Zhao L."/>
            <person name="Wei J.T."/>
            <person name="Ye R.Z."/>
            <person name="Que T.C."/>
            <person name="Du C.H."/>
            <person name="Zhou Y.H."/>
            <person name="Cheng J.X."/>
            <person name="Dai P.F."/>
            <person name="Guo W.B."/>
            <person name="Han X.H."/>
            <person name="Huang E.J."/>
            <person name="Li L.F."/>
            <person name="Wei W."/>
            <person name="Gao Y.C."/>
            <person name="Liu J.Z."/>
            <person name="Shao H.Z."/>
            <person name="Wang X."/>
            <person name="Wang C.C."/>
            <person name="Yang T.C."/>
            <person name="Huo Q.B."/>
            <person name="Li W."/>
            <person name="Chen H.Y."/>
            <person name="Chen S.E."/>
            <person name="Zhou L.G."/>
            <person name="Ni X.B."/>
            <person name="Tian J.H."/>
            <person name="Sheng Y."/>
            <person name="Liu T."/>
            <person name="Pan Y.S."/>
            <person name="Xia L.Y."/>
            <person name="Li J."/>
            <person name="Zhao F."/>
            <person name="Cao W.C."/>
        </authorList>
    </citation>
    <scope>NUCLEOTIDE SEQUENCE [LARGE SCALE GENOMIC DNA]</scope>
    <source>
        <strain evidence="3">HaeL-2018</strain>
    </source>
</reference>
<organism evidence="3 4">
    <name type="scientific">Haemaphysalis longicornis</name>
    <name type="common">Bush tick</name>
    <dbReference type="NCBI Taxonomy" id="44386"/>
    <lineage>
        <taxon>Eukaryota</taxon>
        <taxon>Metazoa</taxon>
        <taxon>Ecdysozoa</taxon>
        <taxon>Arthropoda</taxon>
        <taxon>Chelicerata</taxon>
        <taxon>Arachnida</taxon>
        <taxon>Acari</taxon>
        <taxon>Parasitiformes</taxon>
        <taxon>Ixodida</taxon>
        <taxon>Ixodoidea</taxon>
        <taxon>Ixodidae</taxon>
        <taxon>Haemaphysalinae</taxon>
        <taxon>Haemaphysalis</taxon>
    </lineage>
</organism>
<dbReference type="InterPro" id="IPR050237">
    <property type="entry name" value="ATP-dep_AMP-bd_enzyme"/>
</dbReference>
<dbReference type="VEuPathDB" id="VectorBase:HLOH_044955"/>
<feature type="region of interest" description="Disordered" evidence="1">
    <location>
        <begin position="174"/>
        <end position="197"/>
    </location>
</feature>
<evidence type="ECO:0000259" key="2">
    <source>
        <dbReference type="Pfam" id="PF00501"/>
    </source>
</evidence>
<proteinExistence type="predicted"/>
<dbReference type="SUPFAM" id="SSF56801">
    <property type="entry name" value="Acetyl-CoA synthetase-like"/>
    <property type="match status" value="1"/>
</dbReference>
<dbReference type="EMBL" id="JABSTR010000011">
    <property type="protein sequence ID" value="KAH9382463.1"/>
    <property type="molecule type" value="Genomic_DNA"/>
</dbReference>